<dbReference type="CDD" id="cd00096">
    <property type="entry name" value="Ig"/>
    <property type="match status" value="1"/>
</dbReference>
<organism evidence="2 3">
    <name type="scientific">Acrobeloides nanus</name>
    <dbReference type="NCBI Taxonomy" id="290746"/>
    <lineage>
        <taxon>Eukaryota</taxon>
        <taxon>Metazoa</taxon>
        <taxon>Ecdysozoa</taxon>
        <taxon>Nematoda</taxon>
        <taxon>Chromadorea</taxon>
        <taxon>Rhabditida</taxon>
        <taxon>Tylenchina</taxon>
        <taxon>Cephalobomorpha</taxon>
        <taxon>Cephaloboidea</taxon>
        <taxon>Cephalobidae</taxon>
        <taxon>Acrobeloides</taxon>
    </lineage>
</organism>
<dbReference type="InterPro" id="IPR013098">
    <property type="entry name" value="Ig_I-set"/>
</dbReference>
<dbReference type="AlphaFoldDB" id="A0A914DC75"/>
<proteinExistence type="predicted"/>
<dbReference type="PANTHER" id="PTHR47633:SF4">
    <property type="entry name" value="MYOPALLADIN ISOFORM X1"/>
    <property type="match status" value="1"/>
</dbReference>
<dbReference type="InterPro" id="IPR013783">
    <property type="entry name" value="Ig-like_fold"/>
</dbReference>
<dbReference type="WBParaSite" id="ACRNAN_scaffold22377.g19383.t1">
    <property type="protein sequence ID" value="ACRNAN_scaffold22377.g19383.t1"/>
    <property type="gene ID" value="ACRNAN_scaffold22377.g19383"/>
</dbReference>
<dbReference type="PROSITE" id="PS50835">
    <property type="entry name" value="IG_LIKE"/>
    <property type="match status" value="1"/>
</dbReference>
<dbReference type="InterPro" id="IPR036179">
    <property type="entry name" value="Ig-like_dom_sf"/>
</dbReference>
<dbReference type="Proteomes" id="UP000887540">
    <property type="component" value="Unplaced"/>
</dbReference>
<reference evidence="3" key="1">
    <citation type="submission" date="2022-11" db="UniProtKB">
        <authorList>
            <consortium name="WormBaseParasite"/>
        </authorList>
    </citation>
    <scope>IDENTIFICATION</scope>
</reference>
<dbReference type="Pfam" id="PF07679">
    <property type="entry name" value="I-set"/>
    <property type="match status" value="1"/>
</dbReference>
<protein>
    <submittedName>
        <fullName evidence="3">Ig-like domain-containing protein</fullName>
    </submittedName>
</protein>
<sequence>PLHLECKVEPVADNTLQVYWLRNGNPLPHAHRFRTFHDFGYVSLDILSVYAEDSGTFTCVAKNAVGEAQTSTQFISHRKCCVLKEPHHLWEVDSM</sequence>
<evidence type="ECO:0000313" key="2">
    <source>
        <dbReference type="Proteomes" id="UP000887540"/>
    </source>
</evidence>
<accession>A0A914DC75</accession>
<dbReference type="FunFam" id="2.60.40.10:FF:000119">
    <property type="entry name" value="Sallimus, isoform P"/>
    <property type="match status" value="1"/>
</dbReference>
<feature type="domain" description="Ig-like" evidence="1">
    <location>
        <begin position="1"/>
        <end position="76"/>
    </location>
</feature>
<name>A0A914DC75_9BILA</name>
<keyword evidence="2" id="KW-1185">Reference proteome</keyword>
<evidence type="ECO:0000259" key="1">
    <source>
        <dbReference type="PROSITE" id="PS50835"/>
    </source>
</evidence>
<dbReference type="SUPFAM" id="SSF48726">
    <property type="entry name" value="Immunoglobulin"/>
    <property type="match status" value="1"/>
</dbReference>
<dbReference type="InterPro" id="IPR007110">
    <property type="entry name" value="Ig-like_dom"/>
</dbReference>
<dbReference type="PANTHER" id="PTHR47633">
    <property type="entry name" value="IMMUNOGLOBULIN"/>
    <property type="match status" value="1"/>
</dbReference>
<dbReference type="Gene3D" id="2.60.40.10">
    <property type="entry name" value="Immunoglobulins"/>
    <property type="match status" value="1"/>
</dbReference>
<evidence type="ECO:0000313" key="3">
    <source>
        <dbReference type="WBParaSite" id="ACRNAN_scaffold22377.g19383.t1"/>
    </source>
</evidence>